<dbReference type="Gene3D" id="3.40.50.740">
    <property type="match status" value="1"/>
</dbReference>
<dbReference type="STRING" id="1287727.SAMN05443999_10446"/>
<feature type="region of interest" description="Disordered" evidence="1">
    <location>
        <begin position="100"/>
        <end position="136"/>
    </location>
</feature>
<dbReference type="AlphaFoldDB" id="A0A1H7N6U1"/>
<protein>
    <submittedName>
        <fullName evidence="2">Uncharacterized protein</fullName>
    </submittedName>
</protein>
<dbReference type="Proteomes" id="UP000199582">
    <property type="component" value="Unassembled WGS sequence"/>
</dbReference>
<gene>
    <name evidence="2" type="ORF">SAMN05443999_10446</name>
</gene>
<name>A0A1H7N6U1_9RHOB</name>
<sequence length="136" mass="15197">MHLSGVDPYETKTVLFTEWMMGGDNPGKQMIFVTPHRTMGVEYGIRNGKGWLSPEKYPGRRKKPLNVDRWVIDGKVRFMWTMGITWFPAMLASQELASRVAGVGQATTPNNASAVPPPERPPQSRLAADRRSRSGP</sequence>
<reference evidence="2 3" key="1">
    <citation type="submission" date="2016-10" db="EMBL/GenBank/DDBJ databases">
        <authorList>
            <person name="de Groot N.N."/>
        </authorList>
    </citation>
    <scope>NUCLEOTIDE SEQUENCE [LARGE SCALE GENOMIC DNA]</scope>
    <source>
        <strain evidence="2 3">DSM 100674</strain>
    </source>
</reference>
<accession>A0A1H7N6U1</accession>
<evidence type="ECO:0000256" key="1">
    <source>
        <dbReference type="SAM" id="MobiDB-lite"/>
    </source>
</evidence>
<proteinExistence type="predicted"/>
<keyword evidence="3" id="KW-1185">Reference proteome</keyword>
<organism evidence="2 3">
    <name type="scientific">Roseovarius azorensis</name>
    <dbReference type="NCBI Taxonomy" id="1287727"/>
    <lineage>
        <taxon>Bacteria</taxon>
        <taxon>Pseudomonadati</taxon>
        <taxon>Pseudomonadota</taxon>
        <taxon>Alphaproteobacteria</taxon>
        <taxon>Rhodobacterales</taxon>
        <taxon>Roseobacteraceae</taxon>
        <taxon>Roseovarius</taxon>
    </lineage>
</organism>
<feature type="compositionally biased region" description="Basic and acidic residues" evidence="1">
    <location>
        <begin position="127"/>
        <end position="136"/>
    </location>
</feature>
<evidence type="ECO:0000313" key="3">
    <source>
        <dbReference type="Proteomes" id="UP000199582"/>
    </source>
</evidence>
<evidence type="ECO:0000313" key="2">
    <source>
        <dbReference type="EMBL" id="SEL19021.1"/>
    </source>
</evidence>
<dbReference type="EMBL" id="FOAG01000004">
    <property type="protein sequence ID" value="SEL19021.1"/>
    <property type="molecule type" value="Genomic_DNA"/>
</dbReference>